<dbReference type="EMBL" id="DYVE01000316">
    <property type="protein sequence ID" value="HJG29416.1"/>
    <property type="molecule type" value="Genomic_DNA"/>
</dbReference>
<dbReference type="AlphaFoldDB" id="A0A921ILY2"/>
<reference evidence="1" key="2">
    <citation type="submission" date="2021-09" db="EMBL/GenBank/DDBJ databases">
        <authorList>
            <person name="Gilroy R."/>
        </authorList>
    </citation>
    <scope>NUCLEOTIDE SEQUENCE</scope>
    <source>
        <strain evidence="1">ChiBcec21-2208</strain>
    </source>
</reference>
<organism evidence="1 2">
    <name type="scientific">Subdoligranulum variabile</name>
    <dbReference type="NCBI Taxonomy" id="214851"/>
    <lineage>
        <taxon>Bacteria</taxon>
        <taxon>Bacillati</taxon>
        <taxon>Bacillota</taxon>
        <taxon>Clostridia</taxon>
        <taxon>Eubacteriales</taxon>
        <taxon>Oscillospiraceae</taxon>
        <taxon>Subdoligranulum</taxon>
    </lineage>
</organism>
<reference evidence="1" key="1">
    <citation type="journal article" date="2021" name="PeerJ">
        <title>Extensive microbial diversity within the chicken gut microbiome revealed by metagenomics and culture.</title>
        <authorList>
            <person name="Gilroy R."/>
            <person name="Ravi A."/>
            <person name="Getino M."/>
            <person name="Pursley I."/>
            <person name="Horton D.L."/>
            <person name="Alikhan N.F."/>
            <person name="Baker D."/>
            <person name="Gharbi K."/>
            <person name="Hall N."/>
            <person name="Watson M."/>
            <person name="Adriaenssens E.M."/>
            <person name="Foster-Nyarko E."/>
            <person name="Jarju S."/>
            <person name="Secka A."/>
            <person name="Antonio M."/>
            <person name="Oren A."/>
            <person name="Chaudhuri R.R."/>
            <person name="La Ragione R."/>
            <person name="Hildebrand F."/>
            <person name="Pallen M.J."/>
        </authorList>
    </citation>
    <scope>NUCLEOTIDE SEQUENCE</scope>
    <source>
        <strain evidence="1">ChiBcec21-2208</strain>
    </source>
</reference>
<name>A0A921ILY2_9FIRM</name>
<proteinExistence type="predicted"/>
<dbReference type="Proteomes" id="UP000782880">
    <property type="component" value="Unassembled WGS sequence"/>
</dbReference>
<protein>
    <submittedName>
        <fullName evidence="1">Uncharacterized protein</fullName>
    </submittedName>
</protein>
<accession>A0A921ILY2</accession>
<feature type="non-terminal residue" evidence="1">
    <location>
        <position position="1"/>
    </location>
</feature>
<gene>
    <name evidence="1" type="ORF">K8V20_12330</name>
</gene>
<evidence type="ECO:0000313" key="2">
    <source>
        <dbReference type="Proteomes" id="UP000782880"/>
    </source>
</evidence>
<evidence type="ECO:0000313" key="1">
    <source>
        <dbReference type="EMBL" id="HJG29416.1"/>
    </source>
</evidence>
<comment type="caution">
    <text evidence="1">The sequence shown here is derived from an EMBL/GenBank/DDBJ whole genome shotgun (WGS) entry which is preliminary data.</text>
</comment>
<sequence length="143" mass="16451">QPEVSFSSSENKCWFYLVTYYLYKTGYEIKEFPRVLARPPVDPGDFTYGEIRSRIIAQGDDDNGIVRYASRRKFVAGLTFELKSSHIDIDDLINQKFVEISNRQASFNNMSTDEKLAEIANLIENLLKKNGKFITPDYACVCQ</sequence>